<dbReference type="CDD" id="cd00156">
    <property type="entry name" value="REC"/>
    <property type="match status" value="1"/>
</dbReference>
<dbReference type="RefSeq" id="WP_173959872.1">
    <property type="nucleotide sequence ID" value="NZ_CBCSCC010000012.1"/>
</dbReference>
<keyword evidence="1" id="KW-0805">Transcription regulation</keyword>
<feature type="modified residue" description="4-aspartylphosphate" evidence="4">
    <location>
        <position position="66"/>
    </location>
</feature>
<dbReference type="Pfam" id="PF00196">
    <property type="entry name" value="GerE"/>
    <property type="match status" value="1"/>
</dbReference>
<dbReference type="Gene3D" id="3.40.50.2300">
    <property type="match status" value="1"/>
</dbReference>
<gene>
    <name evidence="7" type="ORF">DN92_03075</name>
</gene>
<reference evidence="7 8" key="1">
    <citation type="submission" date="2018-04" db="EMBL/GenBank/DDBJ databases">
        <title>Polynucleobacter sp. UK-Long2-W17 genome.</title>
        <authorList>
            <person name="Hahn M.W."/>
        </authorList>
    </citation>
    <scope>NUCLEOTIDE SEQUENCE [LARGE SCALE GENOMIC DNA]</scope>
    <source>
        <strain evidence="7 8">UK-Long2-W17</strain>
    </source>
</reference>
<evidence type="ECO:0000256" key="3">
    <source>
        <dbReference type="ARBA" id="ARBA00023163"/>
    </source>
</evidence>
<keyword evidence="4" id="KW-0597">Phosphoprotein</keyword>
<evidence type="ECO:0000256" key="2">
    <source>
        <dbReference type="ARBA" id="ARBA00023125"/>
    </source>
</evidence>
<dbReference type="Pfam" id="PF00072">
    <property type="entry name" value="Response_reg"/>
    <property type="match status" value="1"/>
</dbReference>
<dbReference type="EMBL" id="CP028940">
    <property type="protein sequence ID" value="QKM60102.1"/>
    <property type="molecule type" value="Genomic_DNA"/>
</dbReference>
<dbReference type="GO" id="GO:0003677">
    <property type="term" value="F:DNA binding"/>
    <property type="evidence" value="ECO:0007669"/>
    <property type="project" value="UniProtKB-KW"/>
</dbReference>
<organism evidence="7 8">
    <name type="scientific">Polynucleobacter arcticus</name>
    <dbReference type="NCBI Taxonomy" id="1743165"/>
    <lineage>
        <taxon>Bacteria</taxon>
        <taxon>Pseudomonadati</taxon>
        <taxon>Pseudomonadota</taxon>
        <taxon>Betaproteobacteria</taxon>
        <taxon>Burkholderiales</taxon>
        <taxon>Burkholderiaceae</taxon>
        <taxon>Polynucleobacter</taxon>
    </lineage>
</organism>
<dbReference type="SMART" id="SM00421">
    <property type="entry name" value="HTH_LUXR"/>
    <property type="match status" value="1"/>
</dbReference>
<dbReference type="InterPro" id="IPR016032">
    <property type="entry name" value="Sig_transdc_resp-reg_C-effctor"/>
</dbReference>
<dbReference type="InterPro" id="IPR011006">
    <property type="entry name" value="CheY-like_superfamily"/>
</dbReference>
<evidence type="ECO:0000313" key="8">
    <source>
        <dbReference type="Proteomes" id="UP000501090"/>
    </source>
</evidence>
<dbReference type="GO" id="GO:0006355">
    <property type="term" value="P:regulation of DNA-templated transcription"/>
    <property type="evidence" value="ECO:0007669"/>
    <property type="project" value="InterPro"/>
</dbReference>
<dbReference type="PANTHER" id="PTHR43214">
    <property type="entry name" value="TWO-COMPONENT RESPONSE REGULATOR"/>
    <property type="match status" value="1"/>
</dbReference>
<keyword evidence="2" id="KW-0238">DNA-binding</keyword>
<dbReference type="CDD" id="cd06170">
    <property type="entry name" value="LuxR_C_like"/>
    <property type="match status" value="1"/>
</dbReference>
<proteinExistence type="predicted"/>
<evidence type="ECO:0000313" key="7">
    <source>
        <dbReference type="EMBL" id="QKM60102.1"/>
    </source>
</evidence>
<dbReference type="PROSITE" id="PS50110">
    <property type="entry name" value="RESPONSE_REGULATORY"/>
    <property type="match status" value="1"/>
</dbReference>
<protein>
    <recommendedName>
        <fullName evidence="9">Two component transcriptional regulator, LuxR family</fullName>
    </recommendedName>
</protein>
<evidence type="ECO:0000259" key="6">
    <source>
        <dbReference type="PROSITE" id="PS50110"/>
    </source>
</evidence>
<dbReference type="SUPFAM" id="SSF46894">
    <property type="entry name" value="C-terminal effector domain of the bipartite response regulators"/>
    <property type="match status" value="1"/>
</dbReference>
<dbReference type="InterPro" id="IPR001789">
    <property type="entry name" value="Sig_transdc_resp-reg_receiver"/>
</dbReference>
<evidence type="ECO:0008006" key="9">
    <source>
        <dbReference type="Google" id="ProtNLM"/>
    </source>
</evidence>
<sequence length="224" mass="25248">MSNKMPEFNSNKQVRLLIVEDDLFFTNLYKSEIEKNASLCLLSSSETGEDAITFLENNSIDILICDLNLPDIRGIEVISKAKALHPQVEVLVITGVGDQTDFYECLNLEVKGFIQKDELRANFGNILNSIKEGYAAISPTIAKALIQKNRQNEQLQIKANNPLTKRELEVLMEMAIGLSVKQIARKFSLSPYTVSGYTKSIYRKLKVRSNTQAISEIKKMGWLN</sequence>
<dbReference type="SUPFAM" id="SSF52172">
    <property type="entry name" value="CheY-like"/>
    <property type="match status" value="1"/>
</dbReference>
<keyword evidence="3" id="KW-0804">Transcription</keyword>
<dbReference type="InterPro" id="IPR000792">
    <property type="entry name" value="Tscrpt_reg_LuxR_C"/>
</dbReference>
<dbReference type="PROSITE" id="PS50043">
    <property type="entry name" value="HTH_LUXR_2"/>
    <property type="match status" value="1"/>
</dbReference>
<dbReference type="Gene3D" id="1.10.10.10">
    <property type="entry name" value="Winged helix-like DNA-binding domain superfamily/Winged helix DNA-binding domain"/>
    <property type="match status" value="1"/>
</dbReference>
<name>A0A6M9PJH6_9BURK</name>
<dbReference type="InterPro" id="IPR036388">
    <property type="entry name" value="WH-like_DNA-bd_sf"/>
</dbReference>
<dbReference type="InterPro" id="IPR039420">
    <property type="entry name" value="WalR-like"/>
</dbReference>
<dbReference type="KEGG" id="pard:DN92_03075"/>
<dbReference type="PANTHER" id="PTHR43214:SF41">
    <property type="entry name" value="NITRATE_NITRITE RESPONSE REGULATOR PROTEIN NARP"/>
    <property type="match status" value="1"/>
</dbReference>
<feature type="domain" description="HTH luxR-type" evidence="5">
    <location>
        <begin position="156"/>
        <end position="221"/>
    </location>
</feature>
<dbReference type="SMART" id="SM00448">
    <property type="entry name" value="REC"/>
    <property type="match status" value="1"/>
</dbReference>
<keyword evidence="8" id="KW-1185">Reference proteome</keyword>
<evidence type="ECO:0000256" key="4">
    <source>
        <dbReference type="PROSITE-ProRule" id="PRU00169"/>
    </source>
</evidence>
<evidence type="ECO:0000256" key="1">
    <source>
        <dbReference type="ARBA" id="ARBA00023015"/>
    </source>
</evidence>
<dbReference type="PRINTS" id="PR00038">
    <property type="entry name" value="HTHLUXR"/>
</dbReference>
<dbReference type="GO" id="GO:0000160">
    <property type="term" value="P:phosphorelay signal transduction system"/>
    <property type="evidence" value="ECO:0007669"/>
    <property type="project" value="InterPro"/>
</dbReference>
<dbReference type="PROSITE" id="PS00622">
    <property type="entry name" value="HTH_LUXR_1"/>
    <property type="match status" value="1"/>
</dbReference>
<feature type="domain" description="Response regulatory" evidence="6">
    <location>
        <begin position="15"/>
        <end position="131"/>
    </location>
</feature>
<dbReference type="AlphaFoldDB" id="A0A6M9PJH6"/>
<dbReference type="Proteomes" id="UP000501090">
    <property type="component" value="Chromosome"/>
</dbReference>
<evidence type="ECO:0000259" key="5">
    <source>
        <dbReference type="PROSITE" id="PS50043"/>
    </source>
</evidence>
<accession>A0A6M9PJH6</accession>